<name>A0ABR5S8M2_9MICO</name>
<protein>
    <recommendedName>
        <fullName evidence="3">ATP-binding protein</fullName>
    </recommendedName>
</protein>
<dbReference type="Pfam" id="PF13589">
    <property type="entry name" value="HATPase_c_3"/>
    <property type="match status" value="1"/>
</dbReference>
<dbReference type="Gene3D" id="3.30.565.10">
    <property type="entry name" value="Histidine kinase-like ATPase, C-terminal domain"/>
    <property type="match status" value="1"/>
</dbReference>
<evidence type="ECO:0000313" key="1">
    <source>
        <dbReference type="EMBL" id="KTR41664.1"/>
    </source>
</evidence>
<accession>A0ABR5S8M2</accession>
<organism evidence="1 2">
    <name type="scientific">Curtobacterium oceanosedimentum</name>
    <dbReference type="NCBI Taxonomy" id="465820"/>
    <lineage>
        <taxon>Bacteria</taxon>
        <taxon>Bacillati</taxon>
        <taxon>Actinomycetota</taxon>
        <taxon>Actinomycetes</taxon>
        <taxon>Micrococcales</taxon>
        <taxon>Microbacteriaceae</taxon>
        <taxon>Curtobacterium</taxon>
    </lineage>
</organism>
<comment type="caution">
    <text evidence="1">The sequence shown here is derived from an EMBL/GenBank/DDBJ whole genome shotgun (WGS) entry which is preliminary data.</text>
</comment>
<dbReference type="EMBL" id="LDRB01000013">
    <property type="protein sequence ID" value="KTR41664.1"/>
    <property type="molecule type" value="Genomic_DNA"/>
</dbReference>
<gene>
    <name evidence="1" type="ORF">NS263_04085</name>
</gene>
<evidence type="ECO:0008006" key="3">
    <source>
        <dbReference type="Google" id="ProtNLM"/>
    </source>
</evidence>
<dbReference type="Proteomes" id="UP000078335">
    <property type="component" value="Unassembled WGS sequence"/>
</dbReference>
<dbReference type="SUPFAM" id="SSF55874">
    <property type="entry name" value="ATPase domain of HSP90 chaperone/DNA topoisomerase II/histidine kinase"/>
    <property type="match status" value="1"/>
</dbReference>
<evidence type="ECO:0000313" key="2">
    <source>
        <dbReference type="Proteomes" id="UP000078335"/>
    </source>
</evidence>
<dbReference type="InterPro" id="IPR036890">
    <property type="entry name" value="HATPase_C_sf"/>
</dbReference>
<keyword evidence="2" id="KW-1185">Reference proteome</keyword>
<proteinExistence type="predicted"/>
<reference evidence="1 2" key="1">
    <citation type="journal article" date="2016" name="Front. Microbiol.">
        <title>Genomic Resource of Rice Seed Associated Bacteria.</title>
        <authorList>
            <person name="Midha S."/>
            <person name="Bansal K."/>
            <person name="Sharma S."/>
            <person name="Kumar N."/>
            <person name="Patil P.P."/>
            <person name="Chaudhry V."/>
            <person name="Patil P.B."/>
        </authorList>
    </citation>
    <scope>NUCLEOTIDE SEQUENCE [LARGE SCALE GENOMIC DNA]</scope>
    <source>
        <strain evidence="1 2">NS263</strain>
    </source>
</reference>
<sequence length="462" mass="51102">MFIDVLIRDVSLIPAILDLVDNSVDSANALLRAVSAQQTAGGGPELEPLWIEIVATPDRFEVRDNCEGIAVGAAENYVFALGRPADAPENQAAGTIGRFGVGMKRTLFKIAKRFTVHSSTHDSTFRVDLDVDDWMDKRTDDDRDDWFIQLDVLEHPSEAARGTTISVEQLQPWVAAAFDDGKTLNRLREELRSRHRMAIEQGIRISLNGKLLKPLPSQVSLGDEIAPAHRAFTVAGDEGLPIDVRIFAGLVKAATHRGMDEEPEDGKEAERAAGWYVFGNGRLIVGPDRSDLTGWGGGRDLPRYHNQYSRFRGYVLMEAEDVRALPWTTDKTDIEPDQAAWVKIRREMVDAGREVIGHLNAIKRETGAPTEITHRPLSAALESAGTKTVTISEIAPTLTEDQRAKAPAENPDARPREGIRIAYAVDEDEYTEVASGLDVDTKKAVGERTFSYYLEHVVRGER</sequence>